<dbReference type="HOGENOM" id="CLU_019706_2_1_1"/>
<protein>
    <submittedName>
        <fullName evidence="4">Beta-lactamase</fullName>
    </submittedName>
</protein>
<dbReference type="AlphaFoldDB" id="T0K539"/>
<dbReference type="Pfam" id="PF26335">
    <property type="entry name" value="ARB_00930_C"/>
    <property type="match status" value="1"/>
</dbReference>
<gene>
    <name evidence="4" type="ORF">CGLO_12708</name>
</gene>
<dbReference type="OrthoDB" id="10250282at2759"/>
<evidence type="ECO:0000259" key="3">
    <source>
        <dbReference type="Pfam" id="PF26335"/>
    </source>
</evidence>
<dbReference type="PANTHER" id="PTHR22935">
    <property type="entry name" value="PENICILLIN-BINDING PROTEIN"/>
    <property type="match status" value="1"/>
</dbReference>
<name>T0K539_COLGC</name>
<dbReference type="OMA" id="QVGGPWE"/>
<dbReference type="Pfam" id="PF00144">
    <property type="entry name" value="Beta-lactamase"/>
    <property type="match status" value="1"/>
</dbReference>
<comment type="caution">
    <text evidence="4">The sequence shown here is derived from an EMBL/GenBank/DDBJ whole genome shotgun (WGS) entry which is preliminary data.</text>
</comment>
<dbReference type="PANTHER" id="PTHR22935:SF95">
    <property type="entry name" value="BETA-LACTAMASE-LIKE 1-RELATED"/>
    <property type="match status" value="1"/>
</dbReference>
<comment type="similarity">
    <text evidence="1">Belongs to the beta-lactamase family.</text>
</comment>
<evidence type="ECO:0000259" key="2">
    <source>
        <dbReference type="Pfam" id="PF00144"/>
    </source>
</evidence>
<dbReference type="InterPro" id="IPR051478">
    <property type="entry name" value="Beta-lactamase-like_AB/R"/>
</dbReference>
<evidence type="ECO:0000313" key="4">
    <source>
        <dbReference type="EMBL" id="EQB48083.1"/>
    </source>
</evidence>
<feature type="domain" description="Beta-lactamase-related" evidence="2">
    <location>
        <begin position="108"/>
        <end position="417"/>
    </location>
</feature>
<proteinExistence type="inferred from homology"/>
<sequence length="590" mass="63636">MASARRLLREQRWTWILILKSSQVNAIVITTLLAGTQANPCPPTGYTLPSIKRPSNSTVVKETLAKIKQNLVNLTSSDELNSTGIAIGVKSVHEDSPLFEFYHTPAIAEATSTKEITIDTVFRGGSITKLFTVLAALQDSQIKGSDPVTKYLPQLKEGTVKALESNSFHVVPWDTITVEDLASHLSGIGGDIATDLANFAAYPWKLMGLPAIANETRPKCSGLEGTKACTAGDLISGLNKKPLVFRPHTTPIYSNLGISLLGLVVEAATNKTYEVILNETILKPLGLTNTSVTGPVQDSWGFIPKGEPTWKGDLGVYTSAGGIYTNTRDMLNFGTSILSEKLSLDSKSWLKPKSFTTSSGYSIGAPWEILSSTTLLPTGVPVHIYTKSGDLGLYSNLLLLIPDYDLTVSILTGGPASTEFMFPTRVISGVISALIPALEQANKEAAEAAFAGTYADPETNSTVTLSIDDGTGLSLTGLKVRGVPVLPNIPNYSTSIKPGKTFNITARIYPTNIKEGDTWSWRAVYKNHDEEEVDDQLFFPQGGCQTWGLIDRNTYNYLAFDDYIVTIGEDGASQSISPRPFGVTLQKVKS</sequence>
<dbReference type="InterPro" id="IPR012338">
    <property type="entry name" value="Beta-lactam/transpept-like"/>
</dbReference>
<organism evidence="4 5">
    <name type="scientific">Colletotrichum gloeosporioides (strain Cg-14)</name>
    <name type="common">Anthracnose fungus</name>
    <name type="synonym">Glomerella cingulata</name>
    <dbReference type="NCBI Taxonomy" id="1237896"/>
    <lineage>
        <taxon>Eukaryota</taxon>
        <taxon>Fungi</taxon>
        <taxon>Dikarya</taxon>
        <taxon>Ascomycota</taxon>
        <taxon>Pezizomycotina</taxon>
        <taxon>Sordariomycetes</taxon>
        <taxon>Hypocreomycetidae</taxon>
        <taxon>Glomerellales</taxon>
        <taxon>Glomerellaceae</taxon>
        <taxon>Colletotrichum</taxon>
        <taxon>Colletotrichum gloeosporioides species complex</taxon>
    </lineage>
</organism>
<dbReference type="InterPro" id="IPR058664">
    <property type="entry name" value="ARB_00930-like_C"/>
</dbReference>
<dbReference type="SUPFAM" id="SSF56601">
    <property type="entry name" value="beta-lactamase/transpeptidase-like"/>
    <property type="match status" value="1"/>
</dbReference>
<evidence type="ECO:0000313" key="5">
    <source>
        <dbReference type="Proteomes" id="UP000015530"/>
    </source>
</evidence>
<reference evidence="5" key="1">
    <citation type="journal article" date="2013" name="Mol. Plant Microbe Interact.">
        <title>Global aspects of pacC regulation of pathogenicity genes in Colletotrichum gloeosporioides as revealed by transcriptome analysis.</title>
        <authorList>
            <person name="Alkan N."/>
            <person name="Meng X."/>
            <person name="Friedlander G."/>
            <person name="Reuveni E."/>
            <person name="Sukno S."/>
            <person name="Sherman A."/>
            <person name="Thon M."/>
            <person name="Fluhr R."/>
            <person name="Prusky D."/>
        </authorList>
    </citation>
    <scope>NUCLEOTIDE SEQUENCE [LARGE SCALE GENOMIC DNA]</scope>
    <source>
        <strain evidence="5">Cg-14</strain>
    </source>
</reference>
<evidence type="ECO:0000256" key="1">
    <source>
        <dbReference type="ARBA" id="ARBA00038473"/>
    </source>
</evidence>
<feature type="domain" description="Beta-lactamase-like ARB-00930-like C-terminal" evidence="3">
    <location>
        <begin position="443"/>
        <end position="588"/>
    </location>
</feature>
<dbReference type="Proteomes" id="UP000015530">
    <property type="component" value="Unassembled WGS sequence"/>
</dbReference>
<dbReference type="STRING" id="1237896.T0K539"/>
<dbReference type="EMBL" id="AMYD01002728">
    <property type="protein sequence ID" value="EQB48083.1"/>
    <property type="molecule type" value="Genomic_DNA"/>
</dbReference>
<dbReference type="eggNOG" id="ENOG502S3SB">
    <property type="taxonomic scope" value="Eukaryota"/>
</dbReference>
<accession>T0K539</accession>
<dbReference type="Gene3D" id="3.40.710.10">
    <property type="entry name" value="DD-peptidase/beta-lactamase superfamily"/>
    <property type="match status" value="1"/>
</dbReference>
<dbReference type="InterPro" id="IPR001466">
    <property type="entry name" value="Beta-lactam-related"/>
</dbReference>